<reference evidence="1" key="2">
    <citation type="journal article" date="2015" name="Data Brief">
        <title>Shoot transcriptome of the giant reed, Arundo donax.</title>
        <authorList>
            <person name="Barrero R.A."/>
            <person name="Guerrero F.D."/>
            <person name="Moolhuijzen P."/>
            <person name="Goolsby J.A."/>
            <person name="Tidwell J."/>
            <person name="Bellgard S.E."/>
            <person name="Bellgard M.I."/>
        </authorList>
    </citation>
    <scope>NUCLEOTIDE SEQUENCE</scope>
    <source>
        <tissue evidence="1">Shoot tissue taken approximately 20 cm above the soil surface</tissue>
    </source>
</reference>
<sequence length="74" mass="8867">MVCGSLFYACYYMGFDVEEIHDMPLNNYIVHNAPMQHGYGYVYRFRADTDTQIRCFPKKPDTRIHFNNIFFSKK</sequence>
<accession>A0A0A9DMT9</accession>
<reference evidence="1" key="1">
    <citation type="submission" date="2014-09" db="EMBL/GenBank/DDBJ databases">
        <authorList>
            <person name="Magalhaes I.L.F."/>
            <person name="Oliveira U."/>
            <person name="Santos F.R."/>
            <person name="Vidigal T.H.D.A."/>
            <person name="Brescovit A.D."/>
            <person name="Santos A.J."/>
        </authorList>
    </citation>
    <scope>NUCLEOTIDE SEQUENCE</scope>
    <source>
        <tissue evidence="1">Shoot tissue taken approximately 20 cm above the soil surface</tissue>
    </source>
</reference>
<protein>
    <submittedName>
        <fullName evidence="1">Uncharacterized protein</fullName>
    </submittedName>
</protein>
<name>A0A0A9DMT9_ARUDO</name>
<organism evidence="1">
    <name type="scientific">Arundo donax</name>
    <name type="common">Giant reed</name>
    <name type="synonym">Donax arundinaceus</name>
    <dbReference type="NCBI Taxonomy" id="35708"/>
    <lineage>
        <taxon>Eukaryota</taxon>
        <taxon>Viridiplantae</taxon>
        <taxon>Streptophyta</taxon>
        <taxon>Embryophyta</taxon>
        <taxon>Tracheophyta</taxon>
        <taxon>Spermatophyta</taxon>
        <taxon>Magnoliopsida</taxon>
        <taxon>Liliopsida</taxon>
        <taxon>Poales</taxon>
        <taxon>Poaceae</taxon>
        <taxon>PACMAD clade</taxon>
        <taxon>Arundinoideae</taxon>
        <taxon>Arundineae</taxon>
        <taxon>Arundo</taxon>
    </lineage>
</organism>
<proteinExistence type="predicted"/>
<dbReference type="EMBL" id="GBRH01207981">
    <property type="protein sequence ID" value="JAD89914.1"/>
    <property type="molecule type" value="Transcribed_RNA"/>
</dbReference>
<evidence type="ECO:0000313" key="1">
    <source>
        <dbReference type="EMBL" id="JAD89914.1"/>
    </source>
</evidence>
<dbReference type="AlphaFoldDB" id="A0A0A9DMT9"/>